<evidence type="ECO:0000313" key="5">
    <source>
        <dbReference type="Proteomes" id="UP000095192"/>
    </source>
</evidence>
<evidence type="ECO:0000256" key="1">
    <source>
        <dbReference type="SAM" id="Coils"/>
    </source>
</evidence>
<organism evidence="4 5">
    <name type="scientific">Cyclospora cayetanensis</name>
    <dbReference type="NCBI Taxonomy" id="88456"/>
    <lineage>
        <taxon>Eukaryota</taxon>
        <taxon>Sar</taxon>
        <taxon>Alveolata</taxon>
        <taxon>Apicomplexa</taxon>
        <taxon>Conoidasida</taxon>
        <taxon>Coccidia</taxon>
        <taxon>Eucoccidiorida</taxon>
        <taxon>Eimeriorina</taxon>
        <taxon>Eimeriidae</taxon>
        <taxon>Cyclospora</taxon>
    </lineage>
</organism>
<dbReference type="Proteomes" id="UP000095192">
    <property type="component" value="Unassembled WGS sequence"/>
</dbReference>
<evidence type="ECO:0000313" key="4">
    <source>
        <dbReference type="EMBL" id="OEH78472.1"/>
    </source>
</evidence>
<protein>
    <recommendedName>
        <fullName evidence="3">Ribosomal RNA-processing protein 14/surfeit locus protein 6 C-terminal domain-containing protein</fullName>
    </recommendedName>
</protein>
<feature type="domain" description="Ribosomal RNA-processing protein 14/surfeit locus protein 6 C-terminal" evidence="3">
    <location>
        <begin position="9"/>
        <end position="130"/>
    </location>
</feature>
<feature type="coiled-coil region" evidence="1">
    <location>
        <begin position="20"/>
        <end position="47"/>
    </location>
</feature>
<keyword evidence="5" id="KW-1185">Reference proteome</keyword>
<keyword evidence="1" id="KW-0175">Coiled coil</keyword>
<dbReference type="InterPro" id="IPR029190">
    <property type="entry name" value="Rrp14/SURF6_C"/>
</dbReference>
<dbReference type="EMBL" id="JROU02000721">
    <property type="protein sequence ID" value="OEH78472.1"/>
    <property type="molecule type" value="Genomic_DNA"/>
</dbReference>
<feature type="compositionally biased region" description="Basic residues" evidence="2">
    <location>
        <begin position="74"/>
        <end position="87"/>
    </location>
</feature>
<evidence type="ECO:0000259" key="3">
    <source>
        <dbReference type="Pfam" id="PF04935"/>
    </source>
</evidence>
<dbReference type="InParanoid" id="A0A1D3D4U4"/>
<comment type="caution">
    <text evidence="4">The sequence shown here is derived from an EMBL/GenBank/DDBJ whole genome shotgun (WGS) entry which is preliminary data.</text>
</comment>
<sequence>MEMRDHVPKALRHGKKGAKQQRIAAALKEIEAQRRRLEEAAVEGRGEEVALQAAAETALRKISGERVLDDARRLRKAQKQMRQKKAKSREAWAGGSYTDLKKQKKEREKALARQERKEANKQKREAQRGDDGPDSEL</sequence>
<accession>A0A1D3D4U4</accession>
<evidence type="ECO:0000256" key="2">
    <source>
        <dbReference type="SAM" id="MobiDB-lite"/>
    </source>
</evidence>
<feature type="compositionally biased region" description="Basic residues" evidence="2">
    <location>
        <begin position="9"/>
        <end position="19"/>
    </location>
</feature>
<dbReference type="Pfam" id="PF04935">
    <property type="entry name" value="SURF6"/>
    <property type="match status" value="1"/>
</dbReference>
<dbReference type="VEuPathDB" id="ToxoDB:cyc_04967"/>
<reference evidence="4 5" key="1">
    <citation type="journal article" date="2016" name="BMC Genomics">
        <title>Comparative genomics reveals Cyclospora cayetanensis possesses coccidia-like metabolism and invasion components but unique surface antigens.</title>
        <authorList>
            <person name="Liu S."/>
            <person name="Wang L."/>
            <person name="Zheng H."/>
            <person name="Xu Z."/>
            <person name="Roellig D.M."/>
            <person name="Li N."/>
            <person name="Frace M.A."/>
            <person name="Tang K."/>
            <person name="Arrowood M.J."/>
            <person name="Moss D.M."/>
            <person name="Zhang L."/>
            <person name="Feng Y."/>
            <person name="Xiao L."/>
        </authorList>
    </citation>
    <scope>NUCLEOTIDE SEQUENCE [LARGE SCALE GENOMIC DNA]</scope>
    <source>
        <strain evidence="4 5">CHN_HEN01</strain>
    </source>
</reference>
<proteinExistence type="predicted"/>
<gene>
    <name evidence="4" type="ORF">cyc_04967</name>
</gene>
<feature type="region of interest" description="Disordered" evidence="2">
    <location>
        <begin position="74"/>
        <end position="137"/>
    </location>
</feature>
<dbReference type="AlphaFoldDB" id="A0A1D3D4U4"/>
<feature type="compositionally biased region" description="Basic and acidic residues" evidence="2">
    <location>
        <begin position="99"/>
        <end position="131"/>
    </location>
</feature>
<name>A0A1D3D4U4_9EIME</name>
<feature type="region of interest" description="Disordered" evidence="2">
    <location>
        <begin position="1"/>
        <end position="20"/>
    </location>
</feature>